<sequence length="77" mass="7370">MVLGQSLFVVQASLHCGAGVGVGVGAGVPEGVGEGNPVARLKLVTSQEVVCGAGDGEASWALGMLVGAVGATDSCLC</sequence>
<dbReference type="AlphaFoldDB" id="A0A1F7WSU3"/>
<evidence type="ECO:0000313" key="1">
    <source>
        <dbReference type="EMBL" id="OGM05853.1"/>
    </source>
</evidence>
<reference evidence="1 2" key="1">
    <citation type="journal article" date="2016" name="Nat. Commun.">
        <title>Thousands of microbial genomes shed light on interconnected biogeochemical processes in an aquifer system.</title>
        <authorList>
            <person name="Anantharaman K."/>
            <person name="Brown C.T."/>
            <person name="Hug L.A."/>
            <person name="Sharon I."/>
            <person name="Castelle C.J."/>
            <person name="Probst A.J."/>
            <person name="Thomas B.C."/>
            <person name="Singh A."/>
            <person name="Wilkins M.J."/>
            <person name="Karaoz U."/>
            <person name="Brodie E.L."/>
            <person name="Williams K.H."/>
            <person name="Hubbard S.S."/>
            <person name="Banfield J.F."/>
        </authorList>
    </citation>
    <scope>NUCLEOTIDE SEQUENCE [LARGE SCALE GENOMIC DNA]</scope>
</reference>
<dbReference type="EMBL" id="MGFM01000017">
    <property type="protein sequence ID" value="OGM05853.1"/>
    <property type="molecule type" value="Genomic_DNA"/>
</dbReference>
<accession>A0A1F7WSU3</accession>
<evidence type="ECO:0000313" key="2">
    <source>
        <dbReference type="Proteomes" id="UP000178812"/>
    </source>
</evidence>
<comment type="caution">
    <text evidence="1">The sequence shown here is derived from an EMBL/GenBank/DDBJ whole genome shotgun (WGS) entry which is preliminary data.</text>
</comment>
<dbReference type="Proteomes" id="UP000178812">
    <property type="component" value="Unassembled WGS sequence"/>
</dbReference>
<name>A0A1F7WSU3_9BACT</name>
<protein>
    <submittedName>
        <fullName evidence="1">Uncharacterized protein</fullName>
    </submittedName>
</protein>
<gene>
    <name evidence="1" type="ORF">A2125_02575</name>
</gene>
<organism evidence="1 2">
    <name type="scientific">Candidatus Woesebacteria bacterium GWB1_43_5</name>
    <dbReference type="NCBI Taxonomy" id="1802474"/>
    <lineage>
        <taxon>Bacteria</taxon>
        <taxon>Candidatus Woeseibacteriota</taxon>
    </lineage>
</organism>
<proteinExistence type="predicted"/>